<feature type="domain" description="SpoVR-like C-terminal" evidence="2">
    <location>
        <begin position="117"/>
        <end position="166"/>
    </location>
</feature>
<dbReference type="InterPro" id="IPR057008">
    <property type="entry name" value="SpoVR-like_C"/>
</dbReference>
<dbReference type="PANTHER" id="PTHR30029:SF2">
    <property type="entry name" value="STAGE V SPORULATION PROTEIN R"/>
    <property type="match status" value="1"/>
</dbReference>
<evidence type="ECO:0000313" key="4">
    <source>
        <dbReference type="Proteomes" id="UP000095255"/>
    </source>
</evidence>
<dbReference type="STRING" id="1390249.BHU72_09950"/>
<keyword evidence="4" id="KW-1185">Reference proteome</keyword>
<accession>A0A1E5L968</accession>
<dbReference type="EMBL" id="MJAT01000002">
    <property type="protein sequence ID" value="OEH86574.1"/>
    <property type="molecule type" value="Genomic_DNA"/>
</dbReference>
<name>A0A1E5L968_9FIRM</name>
<dbReference type="OrthoDB" id="9784270at2"/>
<reference evidence="3 4" key="1">
    <citation type="submission" date="2016-09" db="EMBL/GenBank/DDBJ databases">
        <title>Desulfuribacillus arsenicus sp. nov., an obligately anaerobic, dissimilatory arsenic- and antimonate-reducing bacterium isolated from anoxic sediments.</title>
        <authorList>
            <person name="Abin C.A."/>
            <person name="Hollibaugh J.T."/>
        </authorList>
    </citation>
    <scope>NUCLEOTIDE SEQUENCE [LARGE SCALE GENOMIC DNA]</scope>
    <source>
        <strain evidence="3 4">MLFW-2</strain>
    </source>
</reference>
<dbReference type="Proteomes" id="UP000095255">
    <property type="component" value="Unassembled WGS sequence"/>
</dbReference>
<feature type="domain" description="SpoVR protein-like N-terminal" evidence="1">
    <location>
        <begin position="2"/>
        <end position="113"/>
    </location>
</feature>
<comment type="caution">
    <text evidence="3">The sequence shown here is derived from an EMBL/GenBank/DDBJ whole genome shotgun (WGS) entry which is preliminary data.</text>
</comment>
<dbReference type="Pfam" id="PF04293">
    <property type="entry name" value="SpoVR"/>
    <property type="match status" value="1"/>
</dbReference>
<organism evidence="3 4">
    <name type="scientific">Desulfuribacillus stibiiarsenatis</name>
    <dbReference type="NCBI Taxonomy" id="1390249"/>
    <lineage>
        <taxon>Bacteria</taxon>
        <taxon>Bacillati</taxon>
        <taxon>Bacillota</taxon>
        <taxon>Desulfuribacillia</taxon>
        <taxon>Desulfuribacillales</taxon>
        <taxon>Desulfuribacillaceae</taxon>
        <taxon>Desulfuribacillus</taxon>
    </lineage>
</organism>
<sequence length="186" mass="21799">MRILRELPLTGQESIDYAKLNAQVIQPSKTSINPYYLGLKMFEDIEGKHGRDAMFEIREVDSDQSFLRNYLTKDLVEKLDLYLFGKVGLQWKVVDKGWENIRDTLANSKTNGGFPVLLVKDGDYMSNGELFIEHQYEGIELDIKYLEKTIPHLHYLWGRNVHLKTVVETRNVVFTYDGKRTHRRFI</sequence>
<dbReference type="InterPro" id="IPR056174">
    <property type="entry name" value="SpoVR_N"/>
</dbReference>
<evidence type="ECO:0000259" key="1">
    <source>
        <dbReference type="Pfam" id="PF04293"/>
    </source>
</evidence>
<evidence type="ECO:0000313" key="3">
    <source>
        <dbReference type="EMBL" id="OEH86574.1"/>
    </source>
</evidence>
<evidence type="ECO:0008006" key="5">
    <source>
        <dbReference type="Google" id="ProtNLM"/>
    </source>
</evidence>
<gene>
    <name evidence="3" type="ORF">BHU72_09950</name>
</gene>
<dbReference type="AlphaFoldDB" id="A0A1E5L968"/>
<protein>
    <recommendedName>
        <fullName evidence="5">Stage V sporulation protein R</fullName>
    </recommendedName>
</protein>
<dbReference type="InterPro" id="IPR007390">
    <property type="entry name" value="Spore_V_R"/>
</dbReference>
<evidence type="ECO:0000259" key="2">
    <source>
        <dbReference type="Pfam" id="PF24755"/>
    </source>
</evidence>
<dbReference type="Pfam" id="PF24755">
    <property type="entry name" value="SpoVR_C"/>
    <property type="match status" value="1"/>
</dbReference>
<proteinExistence type="predicted"/>
<dbReference type="PANTHER" id="PTHR30029">
    <property type="entry name" value="STAGE V SPORULATION PROTEIN R"/>
    <property type="match status" value="1"/>
</dbReference>